<reference evidence="3" key="1">
    <citation type="submission" date="2017-11" db="EMBL/GenBank/DDBJ databases">
        <authorList>
            <person name="Kuznetsova I."/>
            <person name="Sazanova A."/>
            <person name="Chirak E."/>
            <person name="Safronova V."/>
            <person name="Willems A."/>
        </authorList>
    </citation>
    <scope>NUCLEOTIDE SEQUENCE [LARGE SCALE GENOMIC DNA]</scope>
    <source>
        <strain evidence="3">STM 196</strain>
    </source>
</reference>
<dbReference type="InterPro" id="IPR006222">
    <property type="entry name" value="GCVT_N"/>
</dbReference>
<accession>A0A2P7BH07</accession>
<dbReference type="Gene3D" id="3.30.1360.120">
    <property type="entry name" value="Probable tRNA modification gtpase trme, domain 1"/>
    <property type="match status" value="1"/>
</dbReference>
<dbReference type="OrthoDB" id="8098081at2"/>
<evidence type="ECO:0000313" key="2">
    <source>
        <dbReference type="EMBL" id="PSH65719.1"/>
    </source>
</evidence>
<dbReference type="Pfam" id="PF01571">
    <property type="entry name" value="GCV_T"/>
    <property type="match status" value="1"/>
</dbReference>
<gene>
    <name evidence="2" type="ORF">CU102_19755</name>
</gene>
<comment type="caution">
    <text evidence="2">The sequence shown here is derived from an EMBL/GenBank/DDBJ whole genome shotgun (WGS) entry which is preliminary data.</text>
</comment>
<protein>
    <submittedName>
        <fullName evidence="2">Sarcosine oxidase subunit gamma</fullName>
    </submittedName>
</protein>
<dbReference type="AlphaFoldDB" id="A0A2P7BH07"/>
<dbReference type="Proteomes" id="UP000241444">
    <property type="component" value="Unassembled WGS sequence"/>
</dbReference>
<dbReference type="EMBL" id="PGGO01000016">
    <property type="protein sequence ID" value="PSH65719.1"/>
    <property type="molecule type" value="Genomic_DNA"/>
</dbReference>
<keyword evidence="3" id="KW-1185">Reference proteome</keyword>
<dbReference type="InterPro" id="IPR027266">
    <property type="entry name" value="TrmE/GcvT-like"/>
</dbReference>
<name>A0A2P7BH07_9HYPH</name>
<organism evidence="2 3">
    <name type="scientific">Phyllobacterium brassicacearum</name>
    <dbReference type="NCBI Taxonomy" id="314235"/>
    <lineage>
        <taxon>Bacteria</taxon>
        <taxon>Pseudomonadati</taxon>
        <taxon>Pseudomonadota</taxon>
        <taxon>Alphaproteobacteria</taxon>
        <taxon>Hyphomicrobiales</taxon>
        <taxon>Phyllobacteriaceae</taxon>
        <taxon>Phyllobacterium</taxon>
    </lineage>
</organism>
<evidence type="ECO:0000259" key="1">
    <source>
        <dbReference type="Pfam" id="PF01571"/>
    </source>
</evidence>
<feature type="domain" description="GCVT N-terminal" evidence="1">
    <location>
        <begin position="67"/>
        <end position="176"/>
    </location>
</feature>
<dbReference type="RefSeq" id="WP_106712813.1">
    <property type="nucleotide sequence ID" value="NZ_PGGO01000016.1"/>
</dbReference>
<proteinExistence type="predicted"/>
<sequence length="177" mass="19162">MSEYRVTRRSALGSNALRSERICISALPEGHVIQVMGKEGGPDLGAFLSEKIGGGAKFAVRIAAPFQWYVVGDRALSPEETDTMLDTLHPHAAGVDQSHGRVRFQVEGAMVERLLAKGTGTDVSVEAFPVGHSTMTLIGHIAAHVTRVGEHAFEIMVLRGFAESLWDDCARMAQEFT</sequence>
<dbReference type="SUPFAM" id="SSF103025">
    <property type="entry name" value="Folate-binding domain"/>
    <property type="match status" value="1"/>
</dbReference>
<evidence type="ECO:0000313" key="3">
    <source>
        <dbReference type="Proteomes" id="UP000241444"/>
    </source>
</evidence>